<evidence type="ECO:0000313" key="1">
    <source>
        <dbReference type="EMBL" id="GJN93327.1"/>
    </source>
</evidence>
<dbReference type="Proteomes" id="UP001342314">
    <property type="component" value="Unassembled WGS sequence"/>
</dbReference>
<accession>A0AAV5GVF1</accession>
<proteinExistence type="predicted"/>
<evidence type="ECO:0000313" key="2">
    <source>
        <dbReference type="Proteomes" id="UP001342314"/>
    </source>
</evidence>
<organism evidence="1 2">
    <name type="scientific">Rhodotorula paludigena</name>
    <dbReference type="NCBI Taxonomy" id="86838"/>
    <lineage>
        <taxon>Eukaryota</taxon>
        <taxon>Fungi</taxon>
        <taxon>Dikarya</taxon>
        <taxon>Basidiomycota</taxon>
        <taxon>Pucciniomycotina</taxon>
        <taxon>Microbotryomycetes</taxon>
        <taxon>Sporidiobolales</taxon>
        <taxon>Sporidiobolaceae</taxon>
        <taxon>Rhodotorula</taxon>
    </lineage>
</organism>
<comment type="caution">
    <text evidence="1">The sequence shown here is derived from an EMBL/GenBank/DDBJ whole genome shotgun (WGS) entry which is preliminary data.</text>
</comment>
<gene>
    <name evidence="1" type="ORF">Rhopal_006374-T1</name>
</gene>
<dbReference type="EMBL" id="BQKY01000013">
    <property type="protein sequence ID" value="GJN93327.1"/>
    <property type="molecule type" value="Genomic_DNA"/>
</dbReference>
<protein>
    <submittedName>
        <fullName evidence="1">Uncharacterized protein</fullName>
    </submittedName>
</protein>
<reference evidence="1 2" key="1">
    <citation type="submission" date="2021-12" db="EMBL/GenBank/DDBJ databases">
        <title>High titer production of polyol ester of fatty acids by Rhodotorula paludigena BS15 towards product separation-free biomass refinery.</title>
        <authorList>
            <person name="Mano J."/>
            <person name="Ono H."/>
            <person name="Tanaka T."/>
            <person name="Naito K."/>
            <person name="Sushida H."/>
            <person name="Ike M."/>
            <person name="Tokuyasu K."/>
            <person name="Kitaoka M."/>
        </authorList>
    </citation>
    <scope>NUCLEOTIDE SEQUENCE [LARGE SCALE GENOMIC DNA]</scope>
    <source>
        <strain evidence="1 2">BS15</strain>
    </source>
</reference>
<dbReference type="AlphaFoldDB" id="A0AAV5GVF1"/>
<sequence>MEPLEQVTSNDSAASVELLDYLVCRCSGLEQCKQCACDFRASSPVSAPVWGTRLTNALLVPLAPGEDNSFTAGIDPEPFREAIQVEFTMNKDGEPQCKKHKKTECSQCFSLKKQIVKLTKEGQKRAKIDAKNNPISNLLV</sequence>
<name>A0AAV5GVF1_9BASI</name>
<keyword evidence="2" id="KW-1185">Reference proteome</keyword>